<reference evidence="2" key="1">
    <citation type="journal article" date="2019" name="Sci. Rep.">
        <title>Draft genome of Tanacetum cinerariifolium, the natural source of mosquito coil.</title>
        <authorList>
            <person name="Yamashiro T."/>
            <person name="Shiraishi A."/>
            <person name="Satake H."/>
            <person name="Nakayama K."/>
        </authorList>
    </citation>
    <scope>NUCLEOTIDE SEQUENCE</scope>
</reference>
<dbReference type="AlphaFoldDB" id="A0A699K9J7"/>
<gene>
    <name evidence="2" type="ORF">Tci_649694</name>
</gene>
<feature type="region of interest" description="Disordered" evidence="1">
    <location>
        <begin position="1"/>
        <end position="57"/>
    </location>
</feature>
<organism evidence="2">
    <name type="scientific">Tanacetum cinerariifolium</name>
    <name type="common">Dalmatian daisy</name>
    <name type="synonym">Chrysanthemum cinerariifolium</name>
    <dbReference type="NCBI Taxonomy" id="118510"/>
    <lineage>
        <taxon>Eukaryota</taxon>
        <taxon>Viridiplantae</taxon>
        <taxon>Streptophyta</taxon>
        <taxon>Embryophyta</taxon>
        <taxon>Tracheophyta</taxon>
        <taxon>Spermatophyta</taxon>
        <taxon>Magnoliopsida</taxon>
        <taxon>eudicotyledons</taxon>
        <taxon>Gunneridae</taxon>
        <taxon>Pentapetalae</taxon>
        <taxon>asterids</taxon>
        <taxon>campanulids</taxon>
        <taxon>Asterales</taxon>
        <taxon>Asteraceae</taxon>
        <taxon>Asteroideae</taxon>
        <taxon>Anthemideae</taxon>
        <taxon>Anthemidinae</taxon>
        <taxon>Tanacetum</taxon>
    </lineage>
</organism>
<protein>
    <submittedName>
        <fullName evidence="2">Uncharacterized protein</fullName>
    </submittedName>
</protein>
<feature type="compositionally biased region" description="Basic residues" evidence="1">
    <location>
        <begin position="10"/>
        <end position="21"/>
    </location>
</feature>
<evidence type="ECO:0000256" key="1">
    <source>
        <dbReference type="SAM" id="MobiDB-lite"/>
    </source>
</evidence>
<sequence length="179" mass="20793">MLSRSSGSSHRSRGKKTKKRRQDVDQSSSRSLRKDKAPIVQTQEDTHAKQPQDQEDLYVQERPNVGWFMKKSGLADATKRRTTWFDLLLKSNKNHILGPFIVAIAKKLKELIQKDELTLTDLKGWNTSEGDVSKPRSFVSHMLKTPKPHSNFYNNNFYYMVYLSTKEKYTTSLTKYYAV</sequence>
<dbReference type="EMBL" id="BKCJ010485935">
    <property type="protein sequence ID" value="GFA77722.1"/>
    <property type="molecule type" value="Genomic_DNA"/>
</dbReference>
<accession>A0A699K9J7</accession>
<name>A0A699K9J7_TANCI</name>
<feature type="non-terminal residue" evidence="2">
    <location>
        <position position="179"/>
    </location>
</feature>
<proteinExistence type="predicted"/>
<evidence type="ECO:0000313" key="2">
    <source>
        <dbReference type="EMBL" id="GFA77722.1"/>
    </source>
</evidence>
<comment type="caution">
    <text evidence="2">The sequence shown here is derived from an EMBL/GenBank/DDBJ whole genome shotgun (WGS) entry which is preliminary data.</text>
</comment>